<evidence type="ECO:0000313" key="2">
    <source>
        <dbReference type="EMBL" id="MFB9075675.1"/>
    </source>
</evidence>
<name>A0ABV5G9T7_9MICC</name>
<reference evidence="2 3" key="1">
    <citation type="submission" date="2024-09" db="EMBL/GenBank/DDBJ databases">
        <authorList>
            <person name="Sun Q."/>
            <person name="Mori K."/>
        </authorList>
    </citation>
    <scope>NUCLEOTIDE SEQUENCE [LARGE SCALE GENOMIC DNA]</scope>
    <source>
        <strain evidence="2 3">CCM 7609</strain>
    </source>
</reference>
<evidence type="ECO:0000256" key="1">
    <source>
        <dbReference type="SAM" id="MobiDB-lite"/>
    </source>
</evidence>
<protein>
    <submittedName>
        <fullName evidence="2">Uncharacterized protein</fullName>
    </submittedName>
</protein>
<sequence length="105" mass="11898">MLRIHIGQPGLGGRLRPQPWRRRPSRLLDWRPDRPRWAVRWHPAESRYPAAHLGRSLVPVWPWGPAPGRPQRPNAVGRSSRPTHHAGPRAGRPRTWGGPCSSAPD</sequence>
<keyword evidence="3" id="KW-1185">Reference proteome</keyword>
<feature type="region of interest" description="Disordered" evidence="1">
    <location>
        <begin position="64"/>
        <end position="105"/>
    </location>
</feature>
<gene>
    <name evidence="2" type="ORF">ACFFX0_32725</name>
</gene>
<organism evidence="2 3">
    <name type="scientific">Citricoccus parietis</name>
    <dbReference type="NCBI Taxonomy" id="592307"/>
    <lineage>
        <taxon>Bacteria</taxon>
        <taxon>Bacillati</taxon>
        <taxon>Actinomycetota</taxon>
        <taxon>Actinomycetes</taxon>
        <taxon>Micrococcales</taxon>
        <taxon>Micrococcaceae</taxon>
        <taxon>Citricoccus</taxon>
    </lineage>
</organism>
<evidence type="ECO:0000313" key="3">
    <source>
        <dbReference type="Proteomes" id="UP001589575"/>
    </source>
</evidence>
<accession>A0ABV5G9T7</accession>
<dbReference type="Proteomes" id="UP001589575">
    <property type="component" value="Unassembled WGS sequence"/>
</dbReference>
<proteinExistence type="predicted"/>
<dbReference type="EMBL" id="JBHMFI010000023">
    <property type="protein sequence ID" value="MFB9075675.1"/>
    <property type="molecule type" value="Genomic_DNA"/>
</dbReference>
<comment type="caution">
    <text evidence="2">The sequence shown here is derived from an EMBL/GenBank/DDBJ whole genome shotgun (WGS) entry which is preliminary data.</text>
</comment>